<dbReference type="InterPro" id="IPR005064">
    <property type="entry name" value="BUG"/>
</dbReference>
<dbReference type="RefSeq" id="WP_188982262.1">
    <property type="nucleotide sequence ID" value="NZ_BMPO01000002.1"/>
</dbReference>
<dbReference type="Proteomes" id="UP000635983">
    <property type="component" value="Unassembled WGS sequence"/>
</dbReference>
<dbReference type="EMBL" id="BMPO01000002">
    <property type="protein sequence ID" value="GGJ88128.1"/>
    <property type="molecule type" value="Genomic_DNA"/>
</dbReference>
<dbReference type="PANTHER" id="PTHR42928:SF5">
    <property type="entry name" value="BLR1237 PROTEIN"/>
    <property type="match status" value="1"/>
</dbReference>
<reference evidence="3" key="1">
    <citation type="journal article" date="2014" name="Int. J. Syst. Evol. Microbiol.">
        <title>Complete genome sequence of Corynebacterium casei LMG S-19264T (=DSM 44701T), isolated from a smear-ripened cheese.</title>
        <authorList>
            <consortium name="US DOE Joint Genome Institute (JGI-PGF)"/>
            <person name="Walter F."/>
            <person name="Albersmeier A."/>
            <person name="Kalinowski J."/>
            <person name="Ruckert C."/>
        </authorList>
    </citation>
    <scope>NUCLEOTIDE SEQUENCE</scope>
    <source>
        <strain evidence="3">JCM 30078</strain>
    </source>
</reference>
<dbReference type="Gene3D" id="3.40.190.150">
    <property type="entry name" value="Bordetella uptake gene, domain 1"/>
    <property type="match status" value="1"/>
</dbReference>
<evidence type="ECO:0000313" key="4">
    <source>
        <dbReference type="Proteomes" id="UP000635983"/>
    </source>
</evidence>
<dbReference type="CDD" id="cd07012">
    <property type="entry name" value="PBP2_Bug_TTT"/>
    <property type="match status" value="1"/>
</dbReference>
<protein>
    <recommendedName>
        <fullName evidence="5">Tripartite-type tricarboxylate transporter, receptor component TctC</fullName>
    </recommendedName>
</protein>
<dbReference type="PIRSF" id="PIRSF017082">
    <property type="entry name" value="YflP"/>
    <property type="match status" value="1"/>
</dbReference>
<dbReference type="AlphaFoldDB" id="A0A917PRA7"/>
<comment type="similarity">
    <text evidence="1">Belongs to the UPF0065 (bug) family.</text>
</comment>
<evidence type="ECO:0000256" key="2">
    <source>
        <dbReference type="SAM" id="SignalP"/>
    </source>
</evidence>
<dbReference type="PANTHER" id="PTHR42928">
    <property type="entry name" value="TRICARBOXYLATE-BINDING PROTEIN"/>
    <property type="match status" value="1"/>
</dbReference>
<organism evidence="3 4">
    <name type="scientific">Pseudomonas matsuisoli</name>
    <dbReference type="NCBI Taxonomy" id="1515666"/>
    <lineage>
        <taxon>Bacteria</taxon>
        <taxon>Pseudomonadati</taxon>
        <taxon>Pseudomonadota</taxon>
        <taxon>Gammaproteobacteria</taxon>
        <taxon>Pseudomonadales</taxon>
        <taxon>Pseudomonadaceae</taxon>
        <taxon>Pseudomonas</taxon>
    </lineage>
</organism>
<evidence type="ECO:0000313" key="3">
    <source>
        <dbReference type="EMBL" id="GGJ88128.1"/>
    </source>
</evidence>
<comment type="caution">
    <text evidence="3">The sequence shown here is derived from an EMBL/GenBank/DDBJ whole genome shotgun (WGS) entry which is preliminary data.</text>
</comment>
<dbReference type="SUPFAM" id="SSF53850">
    <property type="entry name" value="Periplasmic binding protein-like II"/>
    <property type="match status" value="1"/>
</dbReference>
<feature type="chain" id="PRO_5037572384" description="Tripartite-type tricarboxylate transporter, receptor component TctC" evidence="2">
    <location>
        <begin position="28"/>
        <end position="326"/>
    </location>
</feature>
<evidence type="ECO:0000256" key="1">
    <source>
        <dbReference type="ARBA" id="ARBA00006987"/>
    </source>
</evidence>
<reference evidence="3" key="2">
    <citation type="submission" date="2020-09" db="EMBL/GenBank/DDBJ databases">
        <authorList>
            <person name="Sun Q."/>
            <person name="Ohkuma M."/>
        </authorList>
    </citation>
    <scope>NUCLEOTIDE SEQUENCE</scope>
    <source>
        <strain evidence="3">JCM 30078</strain>
    </source>
</reference>
<dbReference type="Pfam" id="PF03401">
    <property type="entry name" value="TctC"/>
    <property type="match status" value="1"/>
</dbReference>
<sequence>MKKMIRATLLSAMTAFGTIGMHSSVMAADDVKWPTRPVQVVVIANPGGDTDFNARLMAKYFNEITGKNMVVTNVAGGGGTLAAEQVKGAAADGNTILFTHPGQLIVNEVAGLSPDSYETFDIACIAGVDKGAIFVASKDAGVNDVKELVEKVKADPKAVVYGTEMGSFSHIQGLMFEKLAGVKLKMVDAGTVSEKVVALLGGRIGLGAISYGSVQDYVNGGQMVAIGQPNAERNPLLGDVKTFKEQGVDFVIDKPYVVAFPKGTDPAIIAKMADVMKQISEKPEYAEELKKFKQPVAYYGTEDAKAVLAKTREEFMQFKDELRQSK</sequence>
<keyword evidence="4" id="KW-1185">Reference proteome</keyword>
<evidence type="ECO:0008006" key="5">
    <source>
        <dbReference type="Google" id="ProtNLM"/>
    </source>
</evidence>
<dbReference type="Gene3D" id="3.40.190.10">
    <property type="entry name" value="Periplasmic binding protein-like II"/>
    <property type="match status" value="1"/>
</dbReference>
<name>A0A917PRA7_9PSED</name>
<dbReference type="InterPro" id="IPR042100">
    <property type="entry name" value="Bug_dom1"/>
</dbReference>
<accession>A0A917PRA7</accession>
<gene>
    <name evidence="3" type="ORF">GCM10009304_12320</name>
</gene>
<proteinExistence type="inferred from homology"/>
<keyword evidence="2" id="KW-0732">Signal</keyword>
<feature type="signal peptide" evidence="2">
    <location>
        <begin position="1"/>
        <end position="27"/>
    </location>
</feature>